<feature type="transmembrane region" description="Helical" evidence="1">
    <location>
        <begin position="166"/>
        <end position="185"/>
    </location>
</feature>
<gene>
    <name evidence="2" type="ORF">AAFF_G00239470</name>
</gene>
<dbReference type="Proteomes" id="UP001221898">
    <property type="component" value="Unassembled WGS sequence"/>
</dbReference>
<keyword evidence="1" id="KW-0812">Transmembrane</keyword>
<protein>
    <recommendedName>
        <fullName evidence="4">Transmembrane protein 125</fullName>
    </recommendedName>
</protein>
<evidence type="ECO:0000256" key="1">
    <source>
        <dbReference type="SAM" id="Phobius"/>
    </source>
</evidence>
<dbReference type="PANTHER" id="PTHR31416:SF1">
    <property type="entry name" value="TRANSMEMBRANE PROTEIN 125"/>
    <property type="match status" value="1"/>
</dbReference>
<comment type="caution">
    <text evidence="2">The sequence shown here is derived from an EMBL/GenBank/DDBJ whole genome shotgun (WGS) entry which is preliminary data.</text>
</comment>
<feature type="transmembrane region" description="Helical" evidence="1">
    <location>
        <begin position="217"/>
        <end position="237"/>
    </location>
</feature>
<dbReference type="AlphaFoldDB" id="A0AAD7REG7"/>
<accession>A0AAD7REG7</accession>
<dbReference type="PANTHER" id="PTHR31416">
    <property type="entry name" value="TRANSMEMBRANE PROTEIN 125"/>
    <property type="match status" value="1"/>
</dbReference>
<dbReference type="Pfam" id="PF15109">
    <property type="entry name" value="TMEM125"/>
    <property type="match status" value="1"/>
</dbReference>
<keyword evidence="3" id="KW-1185">Reference proteome</keyword>
<reference evidence="2" key="1">
    <citation type="journal article" date="2023" name="Science">
        <title>Genome structures resolve the early diversification of teleost fishes.</title>
        <authorList>
            <person name="Parey E."/>
            <person name="Louis A."/>
            <person name="Montfort J."/>
            <person name="Bouchez O."/>
            <person name="Roques C."/>
            <person name="Iampietro C."/>
            <person name="Lluch J."/>
            <person name="Castinel A."/>
            <person name="Donnadieu C."/>
            <person name="Desvignes T."/>
            <person name="Floi Bucao C."/>
            <person name="Jouanno E."/>
            <person name="Wen M."/>
            <person name="Mejri S."/>
            <person name="Dirks R."/>
            <person name="Jansen H."/>
            <person name="Henkel C."/>
            <person name="Chen W.J."/>
            <person name="Zahm M."/>
            <person name="Cabau C."/>
            <person name="Klopp C."/>
            <person name="Thompson A.W."/>
            <person name="Robinson-Rechavi M."/>
            <person name="Braasch I."/>
            <person name="Lecointre G."/>
            <person name="Bobe J."/>
            <person name="Postlethwait J.H."/>
            <person name="Berthelot C."/>
            <person name="Roest Crollius H."/>
            <person name="Guiguen Y."/>
        </authorList>
    </citation>
    <scope>NUCLEOTIDE SEQUENCE</scope>
    <source>
        <strain evidence="2">NC1722</strain>
    </source>
</reference>
<name>A0AAD7REG7_9TELE</name>
<keyword evidence="1" id="KW-1133">Transmembrane helix</keyword>
<feature type="transmembrane region" description="Helical" evidence="1">
    <location>
        <begin position="136"/>
        <end position="160"/>
    </location>
</feature>
<dbReference type="InterPro" id="IPR028165">
    <property type="entry name" value="TMEM125"/>
</dbReference>
<proteinExistence type="predicted"/>
<evidence type="ECO:0008006" key="4">
    <source>
        <dbReference type="Google" id="ProtNLM"/>
    </source>
</evidence>
<evidence type="ECO:0000313" key="2">
    <source>
        <dbReference type="EMBL" id="KAJ8378483.1"/>
    </source>
</evidence>
<sequence length="316" mass="32657">MQSYVASLPCKTPSFGRWDRGALAGVVEEEAAATAPIVSGEWRSKAGGYNNCDGIGSAAKTVPHPPRVSPQSPQVMKTRGALSLEGDGVGLRLCLDFGRKRRLFTLTGVHLDVTAVTRVLDEQVELWWFREPRKSLACYCVSVALVLACGAGGVGVLSTTTSSASGAWRLAVGVALCLLALAVLLKQLLSSAVQDMGCVRSWGRIRALKSGGPSDHAVLLLTGVALLLCGSALLGLAPPRPAPGSAPDDMAVTGAVLLAGGGVTVLGVAGYSAAAFLLERTGSGRRLRDRAAAIFTISGRMSEAGRESTSSMVNLL</sequence>
<feature type="transmembrane region" description="Helical" evidence="1">
    <location>
        <begin position="257"/>
        <end position="278"/>
    </location>
</feature>
<keyword evidence="1" id="KW-0472">Membrane</keyword>
<evidence type="ECO:0000313" key="3">
    <source>
        <dbReference type="Proteomes" id="UP001221898"/>
    </source>
</evidence>
<dbReference type="EMBL" id="JAINUG010000319">
    <property type="protein sequence ID" value="KAJ8378483.1"/>
    <property type="molecule type" value="Genomic_DNA"/>
</dbReference>
<organism evidence="2 3">
    <name type="scientific">Aldrovandia affinis</name>
    <dbReference type="NCBI Taxonomy" id="143900"/>
    <lineage>
        <taxon>Eukaryota</taxon>
        <taxon>Metazoa</taxon>
        <taxon>Chordata</taxon>
        <taxon>Craniata</taxon>
        <taxon>Vertebrata</taxon>
        <taxon>Euteleostomi</taxon>
        <taxon>Actinopterygii</taxon>
        <taxon>Neopterygii</taxon>
        <taxon>Teleostei</taxon>
        <taxon>Notacanthiformes</taxon>
        <taxon>Halosauridae</taxon>
        <taxon>Aldrovandia</taxon>
    </lineage>
</organism>